<dbReference type="InterPro" id="IPR051539">
    <property type="entry name" value="T4SS-coupling_protein"/>
</dbReference>
<evidence type="ECO:0000256" key="6">
    <source>
        <dbReference type="SAM" id="MobiDB-lite"/>
    </source>
</evidence>
<proteinExistence type="predicted"/>
<evidence type="ECO:0000256" key="3">
    <source>
        <dbReference type="ARBA" id="ARBA00022692"/>
    </source>
</evidence>
<reference evidence="8 9" key="1">
    <citation type="submission" date="2018-02" db="EMBL/GenBank/DDBJ databases">
        <title>Genomic Encyclopedia of Archaeal and Bacterial Type Strains, Phase II (KMG-II): from individual species to whole genera.</title>
        <authorList>
            <person name="Goeker M."/>
        </authorList>
    </citation>
    <scope>NUCLEOTIDE SEQUENCE [LARGE SCALE GENOMIC DNA]</scope>
    <source>
        <strain evidence="8 9">DSM 22857</strain>
    </source>
</reference>
<dbReference type="Gene3D" id="3.40.50.300">
    <property type="entry name" value="P-loop containing nucleotide triphosphate hydrolases"/>
    <property type="match status" value="1"/>
</dbReference>
<protein>
    <submittedName>
        <fullName evidence="8">TraM-binding TraD/TraG-like protein</fullName>
    </submittedName>
</protein>
<dbReference type="CDD" id="cd01127">
    <property type="entry name" value="TrwB_TraG_TraD_VirD4"/>
    <property type="match status" value="1"/>
</dbReference>
<feature type="region of interest" description="Disordered" evidence="6">
    <location>
        <begin position="383"/>
        <end position="412"/>
    </location>
</feature>
<dbReference type="GO" id="GO:0005886">
    <property type="term" value="C:plasma membrane"/>
    <property type="evidence" value="ECO:0007669"/>
    <property type="project" value="UniProtKB-SubCell"/>
</dbReference>
<organism evidence="8 9">
    <name type="scientific">Kineococcus xinjiangensis</name>
    <dbReference type="NCBI Taxonomy" id="512762"/>
    <lineage>
        <taxon>Bacteria</taxon>
        <taxon>Bacillati</taxon>
        <taxon>Actinomycetota</taxon>
        <taxon>Actinomycetes</taxon>
        <taxon>Kineosporiales</taxon>
        <taxon>Kineosporiaceae</taxon>
        <taxon>Kineococcus</taxon>
    </lineage>
</organism>
<dbReference type="InterPro" id="IPR027417">
    <property type="entry name" value="P-loop_NTPase"/>
</dbReference>
<evidence type="ECO:0000256" key="4">
    <source>
        <dbReference type="ARBA" id="ARBA00022989"/>
    </source>
</evidence>
<dbReference type="Pfam" id="PF12696">
    <property type="entry name" value="TraG-D_C"/>
    <property type="match status" value="1"/>
</dbReference>
<keyword evidence="9" id="KW-1185">Reference proteome</keyword>
<keyword evidence="2" id="KW-1003">Cell membrane</keyword>
<dbReference type="EMBL" id="PTJD01000019">
    <property type="protein sequence ID" value="PPK91935.1"/>
    <property type="molecule type" value="Genomic_DNA"/>
</dbReference>
<evidence type="ECO:0000256" key="2">
    <source>
        <dbReference type="ARBA" id="ARBA00022475"/>
    </source>
</evidence>
<dbReference type="SUPFAM" id="SSF52540">
    <property type="entry name" value="P-loop containing nucleoside triphosphate hydrolases"/>
    <property type="match status" value="1"/>
</dbReference>
<evidence type="ECO:0000256" key="1">
    <source>
        <dbReference type="ARBA" id="ARBA00004651"/>
    </source>
</evidence>
<evidence type="ECO:0000313" key="9">
    <source>
        <dbReference type="Proteomes" id="UP000239485"/>
    </source>
</evidence>
<evidence type="ECO:0000256" key="5">
    <source>
        <dbReference type="ARBA" id="ARBA00023136"/>
    </source>
</evidence>
<keyword evidence="4" id="KW-1133">Transmembrane helix</keyword>
<keyword evidence="3" id="KW-0812">Transmembrane</keyword>
<comment type="subcellular location">
    <subcellularLocation>
        <location evidence="1">Cell membrane</location>
        <topology evidence="1">Multi-pass membrane protein</topology>
    </subcellularLocation>
</comment>
<feature type="domain" description="TraD/TraG TraM recognition site" evidence="7">
    <location>
        <begin position="213"/>
        <end position="343"/>
    </location>
</feature>
<dbReference type="PANTHER" id="PTHR37937:SF1">
    <property type="entry name" value="CONJUGATIVE TRANSFER: DNA TRANSPORT"/>
    <property type="match status" value="1"/>
</dbReference>
<dbReference type="AlphaFoldDB" id="A0A2S6ICI8"/>
<sequence>MGTLWVFDPSGSQPIPPNARALHWTPVNSASTWDGARAIADAMVDASQAGVGVENSSHWTESAKALLAPLLRAAYVSGKTIVDVRHWVSRPNEYGKELYTTLVEHGQRAAADDLAAILLYTDERQRSAICATTRIVLNVYGSDSVAAASQKQNFDAAAFVSSRDTVYITSPSDKQHLCAPLVVGLLEEIKRAAYQRHADARSVGRWPGPSVFWALDEVANIAPIKRLPSIISEGGGQGLQVMACFQDLSQARGRWHDAADGFLTLFSTKVVFPGIGDVRTLEALSTLAGDWDRPYVVYNASSGRSVNFGIPIGVGSSWQTGQSVSNSVQREHQLTPATLANIPTGHALFMSGGSWRLIQCTPFYSHQPWQDIASGAFLNRPAPQPLTASNPAPNYDPYLRCDNEQAQSEREG</sequence>
<dbReference type="InterPro" id="IPR032689">
    <property type="entry name" value="TraG-D_C"/>
</dbReference>
<comment type="caution">
    <text evidence="8">The sequence shown here is derived from an EMBL/GenBank/DDBJ whole genome shotgun (WGS) entry which is preliminary data.</text>
</comment>
<gene>
    <name evidence="8" type="ORF">CLV92_11916</name>
</gene>
<dbReference type="PANTHER" id="PTHR37937">
    <property type="entry name" value="CONJUGATIVE TRANSFER: DNA TRANSPORT"/>
    <property type="match status" value="1"/>
</dbReference>
<name>A0A2S6ICI8_9ACTN</name>
<evidence type="ECO:0000313" key="8">
    <source>
        <dbReference type="EMBL" id="PPK91935.1"/>
    </source>
</evidence>
<accession>A0A2S6ICI8</accession>
<evidence type="ECO:0000259" key="7">
    <source>
        <dbReference type="Pfam" id="PF12696"/>
    </source>
</evidence>
<keyword evidence="5" id="KW-0472">Membrane</keyword>
<feature type="compositionally biased region" description="Basic and acidic residues" evidence="6">
    <location>
        <begin position="399"/>
        <end position="412"/>
    </location>
</feature>
<dbReference type="Proteomes" id="UP000239485">
    <property type="component" value="Unassembled WGS sequence"/>
</dbReference>